<keyword evidence="12" id="KW-1185">Reference proteome</keyword>
<protein>
    <submittedName>
        <fullName evidence="11">D-alanyl-D-alanine carboxypeptidase family protein</fullName>
        <ecNumber evidence="11">3.4.-.-</ecNumber>
    </submittedName>
</protein>
<sequence>MSKIRSTIAAFAAATVLWSVGAQARPAIVIDADTGRVLHAEDATREWFPASLTKLMTVYVVLSKVKAGQISLDTPLLYTERAQREPPSKMGFPLNTIITVDNALKLLMVKSANDVAVTLAEGTGGSVEAFVGDMNRAAFKLGMTQSHFENPNGWHNPAQYTSARDMAILARAIYRDFPQSAGYYDIQALMLGKKLVRGHNRILGRFEGADGMKTGFTCPSGFNLVASAQRGKRHLIAVVLGHETAAERTQRAAELLDSGFGSFSFWRTGQSVETLPAVAGDPPDLRPEVCGKKKKSAPEIGETEDDGQQVVGVRRNEVLSGLVTSAYAAESKPLLMDRPAPVVPVPAFLGPNPNGPKEFIALAATMAPTAPAAPAASDTTPAAAGPAVPLPKPRPAKAKK</sequence>
<evidence type="ECO:0000256" key="3">
    <source>
        <dbReference type="ARBA" id="ARBA00022801"/>
    </source>
</evidence>
<feature type="region of interest" description="Disordered" evidence="8">
    <location>
        <begin position="276"/>
        <end position="307"/>
    </location>
</feature>
<dbReference type="InterPro" id="IPR018044">
    <property type="entry name" value="Peptidase_S11"/>
</dbReference>
<reference evidence="12" key="1">
    <citation type="journal article" date="2019" name="Int. J. Syst. Evol. Microbiol.">
        <title>The Global Catalogue of Microorganisms (GCM) 10K type strain sequencing project: providing services to taxonomists for standard genome sequencing and annotation.</title>
        <authorList>
            <consortium name="The Broad Institute Genomics Platform"/>
            <consortium name="The Broad Institute Genome Sequencing Center for Infectious Disease"/>
            <person name="Wu L."/>
            <person name="Ma J."/>
        </authorList>
    </citation>
    <scope>NUCLEOTIDE SEQUENCE [LARGE SCALE GENOMIC DNA]</scope>
    <source>
        <strain evidence="12">CGMCC 1.16444</strain>
    </source>
</reference>
<keyword evidence="5" id="KW-0573">Peptidoglycan synthesis</keyword>
<gene>
    <name evidence="11" type="ORF">ACFPFW_02155</name>
</gene>
<dbReference type="Gene3D" id="3.40.710.10">
    <property type="entry name" value="DD-peptidase/beta-lactamase superfamily"/>
    <property type="match status" value="1"/>
</dbReference>
<dbReference type="EC" id="3.4.-.-" evidence="11"/>
<feature type="region of interest" description="Disordered" evidence="8">
    <location>
        <begin position="369"/>
        <end position="400"/>
    </location>
</feature>
<dbReference type="Pfam" id="PF00768">
    <property type="entry name" value="Peptidase_S11"/>
    <property type="match status" value="1"/>
</dbReference>
<evidence type="ECO:0000256" key="2">
    <source>
        <dbReference type="ARBA" id="ARBA00022729"/>
    </source>
</evidence>
<dbReference type="EMBL" id="JBHSJF010000002">
    <property type="protein sequence ID" value="MFC5066817.1"/>
    <property type="molecule type" value="Genomic_DNA"/>
</dbReference>
<dbReference type="RefSeq" id="WP_114957248.1">
    <property type="nucleotide sequence ID" value="NZ_JBHSJF010000002.1"/>
</dbReference>
<keyword evidence="11" id="KW-0121">Carboxypeptidase</keyword>
<keyword evidence="3 11" id="KW-0378">Hydrolase</keyword>
<dbReference type="InterPro" id="IPR001967">
    <property type="entry name" value="Peptidase_S11_N"/>
</dbReference>
<dbReference type="PANTHER" id="PTHR21581:SF6">
    <property type="entry name" value="TRAFFICKING PROTEIN PARTICLE COMPLEX SUBUNIT 12"/>
    <property type="match status" value="1"/>
</dbReference>
<evidence type="ECO:0000256" key="6">
    <source>
        <dbReference type="ARBA" id="ARBA00023316"/>
    </source>
</evidence>
<evidence type="ECO:0000259" key="10">
    <source>
        <dbReference type="Pfam" id="PF00768"/>
    </source>
</evidence>
<keyword evidence="4" id="KW-0133">Cell shape</keyword>
<evidence type="ECO:0000256" key="4">
    <source>
        <dbReference type="ARBA" id="ARBA00022960"/>
    </source>
</evidence>
<keyword evidence="2 9" id="KW-0732">Signal</keyword>
<dbReference type="GO" id="GO:0004180">
    <property type="term" value="F:carboxypeptidase activity"/>
    <property type="evidence" value="ECO:0007669"/>
    <property type="project" value="UniProtKB-KW"/>
</dbReference>
<comment type="caution">
    <text evidence="11">The sequence shown here is derived from an EMBL/GenBank/DDBJ whole genome shotgun (WGS) entry which is preliminary data.</text>
</comment>
<accession>A0ABV9YXJ5</accession>
<evidence type="ECO:0000256" key="9">
    <source>
        <dbReference type="SAM" id="SignalP"/>
    </source>
</evidence>
<keyword evidence="11" id="KW-0645">Protease</keyword>
<feature type="signal peptide" evidence="9">
    <location>
        <begin position="1"/>
        <end position="24"/>
    </location>
</feature>
<dbReference type="InterPro" id="IPR012338">
    <property type="entry name" value="Beta-lactam/transpept-like"/>
</dbReference>
<dbReference type="PRINTS" id="PR00725">
    <property type="entry name" value="DADACBPTASE1"/>
</dbReference>
<keyword evidence="6" id="KW-0961">Cell wall biogenesis/degradation</keyword>
<evidence type="ECO:0000313" key="12">
    <source>
        <dbReference type="Proteomes" id="UP001595796"/>
    </source>
</evidence>
<evidence type="ECO:0000256" key="5">
    <source>
        <dbReference type="ARBA" id="ARBA00022984"/>
    </source>
</evidence>
<evidence type="ECO:0000256" key="8">
    <source>
        <dbReference type="SAM" id="MobiDB-lite"/>
    </source>
</evidence>
<dbReference type="Proteomes" id="UP001595796">
    <property type="component" value="Unassembled WGS sequence"/>
</dbReference>
<evidence type="ECO:0000313" key="11">
    <source>
        <dbReference type="EMBL" id="MFC5066817.1"/>
    </source>
</evidence>
<feature type="domain" description="Peptidase S11 D-alanyl-D-alanine carboxypeptidase A N-terminal" evidence="10">
    <location>
        <begin position="23"/>
        <end position="243"/>
    </location>
</feature>
<feature type="compositionally biased region" description="Low complexity" evidence="8">
    <location>
        <begin position="369"/>
        <end position="387"/>
    </location>
</feature>
<feature type="chain" id="PRO_5045574246" evidence="9">
    <location>
        <begin position="25"/>
        <end position="400"/>
    </location>
</feature>
<evidence type="ECO:0000256" key="7">
    <source>
        <dbReference type="RuleBase" id="RU004016"/>
    </source>
</evidence>
<organism evidence="11 12">
    <name type="scientific">Flaviflagellibacter deserti</name>
    <dbReference type="NCBI Taxonomy" id="2267266"/>
    <lineage>
        <taxon>Bacteria</taxon>
        <taxon>Pseudomonadati</taxon>
        <taxon>Pseudomonadota</taxon>
        <taxon>Alphaproteobacteria</taxon>
        <taxon>Hyphomicrobiales</taxon>
        <taxon>Flaviflagellibacter</taxon>
    </lineage>
</organism>
<name>A0ABV9YXJ5_9HYPH</name>
<dbReference type="PANTHER" id="PTHR21581">
    <property type="entry name" value="D-ALANYL-D-ALANINE CARBOXYPEPTIDASE"/>
    <property type="match status" value="1"/>
</dbReference>
<comment type="similarity">
    <text evidence="1 7">Belongs to the peptidase S11 family.</text>
</comment>
<evidence type="ECO:0000256" key="1">
    <source>
        <dbReference type="ARBA" id="ARBA00007164"/>
    </source>
</evidence>
<dbReference type="SUPFAM" id="SSF56601">
    <property type="entry name" value="beta-lactamase/transpeptidase-like"/>
    <property type="match status" value="1"/>
</dbReference>
<proteinExistence type="inferred from homology"/>